<feature type="compositionally biased region" description="Low complexity" evidence="7">
    <location>
        <begin position="337"/>
        <end position="350"/>
    </location>
</feature>
<dbReference type="InterPro" id="IPR010998">
    <property type="entry name" value="Integrase_recombinase_N"/>
</dbReference>
<proteinExistence type="inferred from homology"/>
<keyword evidence="11" id="KW-1185">Reference proteome</keyword>
<evidence type="ECO:0000313" key="11">
    <source>
        <dbReference type="Proteomes" id="UP001139648"/>
    </source>
</evidence>
<dbReference type="PROSITE" id="PS51898">
    <property type="entry name" value="TYR_RECOMBINASE"/>
    <property type="match status" value="1"/>
</dbReference>
<dbReference type="GO" id="GO:0015074">
    <property type="term" value="P:DNA integration"/>
    <property type="evidence" value="ECO:0007669"/>
    <property type="project" value="InterPro"/>
</dbReference>
<evidence type="ECO:0000256" key="6">
    <source>
        <dbReference type="PROSITE-ProRule" id="PRU01248"/>
    </source>
</evidence>
<dbReference type="GO" id="GO:0004803">
    <property type="term" value="F:transposase activity"/>
    <property type="evidence" value="ECO:0007669"/>
    <property type="project" value="InterPro"/>
</dbReference>
<dbReference type="GO" id="GO:0006313">
    <property type="term" value="P:DNA transposition"/>
    <property type="evidence" value="ECO:0007669"/>
    <property type="project" value="InterPro"/>
</dbReference>
<comment type="caution">
    <text evidence="10">The sequence shown here is derived from an EMBL/GenBank/DDBJ whole genome shotgun (WGS) entry which is preliminary data.</text>
</comment>
<dbReference type="Gene3D" id="1.10.443.10">
    <property type="entry name" value="Intergrase catalytic core"/>
    <property type="match status" value="1"/>
</dbReference>
<evidence type="ECO:0000256" key="5">
    <source>
        <dbReference type="ARBA" id="ARBA00023172"/>
    </source>
</evidence>
<feature type="domain" description="Core-binding (CB)" evidence="9">
    <location>
        <begin position="772"/>
        <end position="852"/>
    </location>
</feature>
<dbReference type="CDD" id="cd00799">
    <property type="entry name" value="INT_Cre_C"/>
    <property type="match status" value="1"/>
</dbReference>
<dbReference type="PROSITE" id="PS51900">
    <property type="entry name" value="CB"/>
    <property type="match status" value="1"/>
</dbReference>
<dbReference type="SUPFAM" id="SSF47823">
    <property type="entry name" value="lambda integrase-like, N-terminal domain"/>
    <property type="match status" value="1"/>
</dbReference>
<feature type="domain" description="Tyr recombinase" evidence="8">
    <location>
        <begin position="882"/>
        <end position="1083"/>
    </location>
</feature>
<dbReference type="Proteomes" id="UP001139648">
    <property type="component" value="Unassembled WGS sequence"/>
</dbReference>
<dbReference type="Pfam" id="PF00872">
    <property type="entry name" value="Transposase_mut"/>
    <property type="match status" value="1"/>
</dbReference>
<dbReference type="EMBL" id="JAMZEB010000002">
    <property type="protein sequence ID" value="MCP2357171.1"/>
    <property type="molecule type" value="Genomic_DNA"/>
</dbReference>
<evidence type="ECO:0000256" key="4">
    <source>
        <dbReference type="ARBA" id="ARBA00023125"/>
    </source>
</evidence>
<gene>
    <name evidence="10" type="ORF">HD597_004191</name>
</gene>
<feature type="compositionally biased region" description="Basic residues" evidence="7">
    <location>
        <begin position="318"/>
        <end position="333"/>
    </location>
</feature>
<evidence type="ECO:0000259" key="9">
    <source>
        <dbReference type="PROSITE" id="PS51900"/>
    </source>
</evidence>
<comment type="function">
    <text evidence="1">Required for the transposition of the insertion element.</text>
</comment>
<reference evidence="10" key="1">
    <citation type="submission" date="2022-06" db="EMBL/GenBank/DDBJ databases">
        <title>Sequencing the genomes of 1000 actinobacteria strains.</title>
        <authorList>
            <person name="Klenk H.-P."/>
        </authorList>
    </citation>
    <scope>NUCLEOTIDE SEQUENCE</scope>
    <source>
        <strain evidence="10">DSM 46694</strain>
    </source>
</reference>
<dbReference type="AlphaFoldDB" id="A0A9X2GE39"/>
<organism evidence="10 11">
    <name type="scientific">Nonomuraea thailandensis</name>
    <dbReference type="NCBI Taxonomy" id="1188745"/>
    <lineage>
        <taxon>Bacteria</taxon>
        <taxon>Bacillati</taxon>
        <taxon>Actinomycetota</taxon>
        <taxon>Actinomycetes</taxon>
        <taxon>Streptosporangiales</taxon>
        <taxon>Streptosporangiaceae</taxon>
        <taxon>Nonomuraea</taxon>
    </lineage>
</organism>
<keyword evidence="5" id="KW-0233">DNA recombination</keyword>
<dbReference type="NCBIfam" id="NF033543">
    <property type="entry name" value="transpos_IS256"/>
    <property type="match status" value="1"/>
</dbReference>
<evidence type="ECO:0000256" key="3">
    <source>
        <dbReference type="ARBA" id="ARBA00022578"/>
    </source>
</evidence>
<dbReference type="Gene3D" id="1.10.150.130">
    <property type="match status" value="1"/>
</dbReference>
<sequence length="1086" mass="114931">MLTVVPDPADRDHTAVTPAPTPALIDELVREGARRMLAEALKAEVDAYIAAFADERDEVGRRLVVRNGYHQPRQVLTSAGAIEVHAPRVNDKRVDEAIGERRRFSSSILPPWCRKSPAITEVLPLLYLHGLSTGDFVPALGQFLGTGNGLSAPVITKLTEQWKAEQRAFAARDLSGVDYVYLWADGIHVNIRLEEHRLCLLVLIGVRADGRKELIALTDGYRESTESWADLLRDCARRGMSAPVLAIGDGALGFWSALAEVFPQARAQRCWFHKIANVLGALPKSAHPGAKKALADIWNAESKDHALAAVAAFEGHLRRQVSKSRRQDHRRPGRTNGLLRLPGRALAAPAHHQSDRVHVRHRPAPHQGHQGTRLPRRRPGHGLQTDRIRPIPLACGQRRPPGRPGPRRGHLHRRQARRTSCGTQGWEPSDPPLRLRCCWCGDARSLGFALIRGAMGLMLTQERLCNGDGRNGLFALLVGALQRARELGEFASQAFGLADGRGSCLVGEGPGLLGHGGRGDGLLAPLLFGGERLAQPVGLLGVHPGHAASLVAFLLGFPGPGFLFDQLATEVGELVLLVAGLLFQLGDAGGRGGVQFGEFGGSPAGGVPVVLGLTLPVGGFGGALLGSGAGVLVLADLSPGLLLALLGTVTGDLGLGADLLGRGDPGGGRVGRSGGALLGRRGGGAGFLGGLFGGLHLGQRAAVQLGQLGAQRFLGGLPLLAGRQQRREQVLGAQQRVRYGDGVHGGARPVGGGPAGVAAVLGAAAGHTAADYTLSARTQERIADGVPANTRRAYARQWATFNAWCAEHGRIALPATAHTLAEYTSGLCEAGQAPASIEQAIAAVRTMHRLAGHLGRPATESARLALRAYKRQRAEAGGRGQREAPPITIDALRAMVSACDLDTPIGRRDRLLLVLGLALMGRRSELVALQREDVREVADGLEVTIRTSKTDKDSAGETIAIPRGSHPLTDPVAAWRDWLNVLDQAGHTSGRLLRRINRHGTIGPSLGADAVNTIVRDLAVRAGVPSADTVTAHSLRAGGATVAYAAGVPVAVIAKHGRWAPASPVVLRYIRAVDRWRDNAMRNVGL</sequence>
<dbReference type="InterPro" id="IPR011010">
    <property type="entry name" value="DNA_brk_join_enz"/>
</dbReference>
<evidence type="ECO:0000256" key="2">
    <source>
        <dbReference type="ARBA" id="ARBA00010961"/>
    </source>
</evidence>
<dbReference type="InterPro" id="IPR002104">
    <property type="entry name" value="Integrase_catalytic"/>
</dbReference>
<dbReference type="InterPro" id="IPR044068">
    <property type="entry name" value="CB"/>
</dbReference>
<name>A0A9X2GE39_9ACTN</name>
<accession>A0A9X2GE39</accession>
<evidence type="ECO:0000259" key="8">
    <source>
        <dbReference type="PROSITE" id="PS51898"/>
    </source>
</evidence>
<keyword evidence="3" id="KW-0815">Transposition</keyword>
<dbReference type="SUPFAM" id="SSF56349">
    <property type="entry name" value="DNA breaking-rejoining enzymes"/>
    <property type="match status" value="1"/>
</dbReference>
<dbReference type="PANTHER" id="PTHR33217:SF9">
    <property type="entry name" value="MUTATOR FAMILY TRANSPOSASE"/>
    <property type="match status" value="1"/>
</dbReference>
<keyword evidence="4 6" id="KW-0238">DNA-binding</keyword>
<dbReference type="InterPro" id="IPR001207">
    <property type="entry name" value="Transposase_mutator"/>
</dbReference>
<evidence type="ECO:0000256" key="1">
    <source>
        <dbReference type="ARBA" id="ARBA00002190"/>
    </source>
</evidence>
<dbReference type="InterPro" id="IPR013762">
    <property type="entry name" value="Integrase-like_cat_sf"/>
</dbReference>
<dbReference type="PANTHER" id="PTHR33217">
    <property type="entry name" value="TRANSPOSASE FOR INSERTION SEQUENCE ELEMENT IS1081"/>
    <property type="match status" value="1"/>
</dbReference>
<feature type="compositionally biased region" description="Basic residues" evidence="7">
    <location>
        <begin position="405"/>
        <end position="417"/>
    </location>
</feature>
<feature type="region of interest" description="Disordered" evidence="7">
    <location>
        <begin position="318"/>
        <end position="426"/>
    </location>
</feature>
<dbReference type="PROSITE" id="PS01007">
    <property type="entry name" value="TRANSPOSASE_MUTATOR"/>
    <property type="match status" value="1"/>
</dbReference>
<dbReference type="GO" id="GO:0003677">
    <property type="term" value="F:DNA binding"/>
    <property type="evidence" value="ECO:0007669"/>
    <property type="project" value="UniProtKB-UniRule"/>
</dbReference>
<protein>
    <submittedName>
        <fullName evidence="10">Transposase-like protein/integrase</fullName>
    </submittedName>
</protein>
<evidence type="ECO:0000256" key="7">
    <source>
        <dbReference type="SAM" id="MobiDB-lite"/>
    </source>
</evidence>
<comment type="similarity">
    <text evidence="2">Belongs to the transposase mutator family.</text>
</comment>
<evidence type="ECO:0000313" key="10">
    <source>
        <dbReference type="EMBL" id="MCP2357171.1"/>
    </source>
</evidence>